<keyword evidence="4" id="KW-1185">Reference proteome</keyword>
<dbReference type="PANTHER" id="PTHR48051:SF1">
    <property type="entry name" value="RAS SUPPRESSOR PROTEIN 1"/>
    <property type="match status" value="1"/>
</dbReference>
<protein>
    <submittedName>
        <fullName evidence="3">Lrrc40 protein</fullName>
    </submittedName>
</protein>
<dbReference type="Proteomes" id="UP000269721">
    <property type="component" value="Unassembled WGS sequence"/>
</dbReference>
<dbReference type="Pfam" id="PF12799">
    <property type="entry name" value="LRR_4"/>
    <property type="match status" value="1"/>
</dbReference>
<dbReference type="AlphaFoldDB" id="A0A4P9W9T4"/>
<organism evidence="3 4">
    <name type="scientific">Blyttiomyces helicus</name>
    <dbReference type="NCBI Taxonomy" id="388810"/>
    <lineage>
        <taxon>Eukaryota</taxon>
        <taxon>Fungi</taxon>
        <taxon>Fungi incertae sedis</taxon>
        <taxon>Chytridiomycota</taxon>
        <taxon>Chytridiomycota incertae sedis</taxon>
        <taxon>Chytridiomycetes</taxon>
        <taxon>Chytridiomycetes incertae sedis</taxon>
        <taxon>Blyttiomyces</taxon>
    </lineage>
</organism>
<keyword evidence="1" id="KW-0433">Leucine-rich repeat</keyword>
<dbReference type="InterPro" id="IPR003591">
    <property type="entry name" value="Leu-rich_rpt_typical-subtyp"/>
</dbReference>
<dbReference type="InterPro" id="IPR050216">
    <property type="entry name" value="LRR_domain-containing"/>
</dbReference>
<dbReference type="OrthoDB" id="660555at2759"/>
<proteinExistence type="predicted"/>
<dbReference type="FunFam" id="3.80.10.10:FF:000116">
    <property type="entry name" value="Leucine-rich repeat-containing protein 40"/>
    <property type="match status" value="1"/>
</dbReference>
<dbReference type="InterPro" id="IPR001611">
    <property type="entry name" value="Leu-rich_rpt"/>
</dbReference>
<evidence type="ECO:0000256" key="2">
    <source>
        <dbReference type="ARBA" id="ARBA00022737"/>
    </source>
</evidence>
<dbReference type="PRINTS" id="PR00019">
    <property type="entry name" value="LEURICHRPT"/>
</dbReference>
<gene>
    <name evidence="3" type="ORF">BDK51DRAFT_34504</name>
</gene>
<dbReference type="PANTHER" id="PTHR48051">
    <property type="match status" value="1"/>
</dbReference>
<dbReference type="InterPro" id="IPR025875">
    <property type="entry name" value="Leu-rich_rpt_4"/>
</dbReference>
<accession>A0A4P9W9T4</accession>
<dbReference type="InterPro" id="IPR032675">
    <property type="entry name" value="LRR_dom_sf"/>
</dbReference>
<evidence type="ECO:0000256" key="1">
    <source>
        <dbReference type="ARBA" id="ARBA00022614"/>
    </source>
</evidence>
<sequence>SLDLSSNQIRSIPATASPFPSLNELNVSHNRLATLPASLPTQFPMLAILLATGNGIAAIDPAPLRQMSSLAVLDLSNNAIVAVPPELGLCTALRSLQLDGNLFRVPRRQILEKGTDAILAYLRDRIVA</sequence>
<dbReference type="Gene3D" id="3.80.10.10">
    <property type="entry name" value="Ribonuclease Inhibitor"/>
    <property type="match status" value="1"/>
</dbReference>
<feature type="non-terminal residue" evidence="3">
    <location>
        <position position="1"/>
    </location>
</feature>
<dbReference type="Pfam" id="PF13855">
    <property type="entry name" value="LRR_8"/>
    <property type="match status" value="1"/>
</dbReference>
<dbReference type="SMART" id="SM00369">
    <property type="entry name" value="LRR_TYP"/>
    <property type="match status" value="3"/>
</dbReference>
<evidence type="ECO:0000313" key="4">
    <source>
        <dbReference type="Proteomes" id="UP000269721"/>
    </source>
</evidence>
<dbReference type="EMBL" id="KZ996241">
    <property type="protein sequence ID" value="RKO89174.1"/>
    <property type="molecule type" value="Genomic_DNA"/>
</dbReference>
<keyword evidence="2" id="KW-0677">Repeat</keyword>
<name>A0A4P9W9T4_9FUNG</name>
<dbReference type="PROSITE" id="PS51450">
    <property type="entry name" value="LRR"/>
    <property type="match status" value="1"/>
</dbReference>
<reference evidence="4" key="1">
    <citation type="journal article" date="2018" name="Nat. Microbiol.">
        <title>Leveraging single-cell genomics to expand the fungal tree of life.</title>
        <authorList>
            <person name="Ahrendt S.R."/>
            <person name="Quandt C.A."/>
            <person name="Ciobanu D."/>
            <person name="Clum A."/>
            <person name="Salamov A."/>
            <person name="Andreopoulos B."/>
            <person name="Cheng J.F."/>
            <person name="Woyke T."/>
            <person name="Pelin A."/>
            <person name="Henrissat B."/>
            <person name="Reynolds N.K."/>
            <person name="Benny G.L."/>
            <person name="Smith M.E."/>
            <person name="James T.Y."/>
            <person name="Grigoriev I.V."/>
        </authorList>
    </citation>
    <scope>NUCLEOTIDE SEQUENCE [LARGE SCALE GENOMIC DNA]</scope>
</reference>
<evidence type="ECO:0000313" key="3">
    <source>
        <dbReference type="EMBL" id="RKO89174.1"/>
    </source>
</evidence>
<dbReference type="GO" id="GO:0005737">
    <property type="term" value="C:cytoplasm"/>
    <property type="evidence" value="ECO:0007669"/>
    <property type="project" value="TreeGrafter"/>
</dbReference>
<dbReference type="SUPFAM" id="SSF52058">
    <property type="entry name" value="L domain-like"/>
    <property type="match status" value="1"/>
</dbReference>